<dbReference type="InterPro" id="IPR023823">
    <property type="entry name" value="CHP04066_peptide_maturation"/>
</dbReference>
<dbReference type="AlphaFoldDB" id="A0A173W218"/>
<gene>
    <name evidence="1" type="ORF">ERS852572_03865</name>
</gene>
<dbReference type="RefSeq" id="WP_055196131.1">
    <property type="nucleotide sequence ID" value="NZ_CABIYH010000057.1"/>
</dbReference>
<proteinExistence type="predicted"/>
<dbReference type="NCBIfam" id="TIGR04066">
    <property type="entry name" value="nat_prod_clost"/>
    <property type="match status" value="1"/>
</dbReference>
<organism evidence="1 2">
    <name type="scientific">Roseburia intestinalis</name>
    <dbReference type="NCBI Taxonomy" id="166486"/>
    <lineage>
        <taxon>Bacteria</taxon>
        <taxon>Bacillati</taxon>
        <taxon>Bacillota</taxon>
        <taxon>Clostridia</taxon>
        <taxon>Lachnospirales</taxon>
        <taxon>Lachnospiraceae</taxon>
        <taxon>Roseburia</taxon>
    </lineage>
</organism>
<reference evidence="1 2" key="1">
    <citation type="submission" date="2015-09" db="EMBL/GenBank/DDBJ databases">
        <authorList>
            <consortium name="Pathogen Informatics"/>
        </authorList>
    </citation>
    <scope>NUCLEOTIDE SEQUENCE [LARGE SCALE GENOMIC DNA]</scope>
    <source>
        <strain evidence="1 2">2789STDY5834960</strain>
    </source>
</reference>
<name>A0A173W218_9FIRM</name>
<dbReference type="Proteomes" id="UP000095350">
    <property type="component" value="Unassembled WGS sequence"/>
</dbReference>
<dbReference type="OrthoDB" id="5464925at2"/>
<evidence type="ECO:0000313" key="1">
    <source>
        <dbReference type="EMBL" id="CUN32278.1"/>
    </source>
</evidence>
<dbReference type="STRING" id="166486.ERS852572_03865"/>
<dbReference type="EMBL" id="CYXZ01000057">
    <property type="protein sequence ID" value="CUN32278.1"/>
    <property type="molecule type" value="Genomic_DNA"/>
</dbReference>
<evidence type="ECO:0000313" key="2">
    <source>
        <dbReference type="Proteomes" id="UP000095350"/>
    </source>
</evidence>
<sequence length="356" mass="41608">MKVIVFPFDNYVRPLIEYEKLWHFEICGLISPMGFGINNMQMYENDKKYIIKSEMSEDNMAEMEALLVVESYHFVKFELILEQINLAAKNGKNIVLARKIDKNEYSEVLDICEKSNVKLIEMPIESFKWEKNISGLQNINVPVIAIIENGVRCNAFEIEMQIISVLLKENYKVSLISSRQFGNTENIHAFPGFMNGNGLNESEKIICYNQYLKYIEENEKPEVIVVGIPGELLPLTKQKPGNFGIIAYEILNAVDPDFTILSLYKDEYKEEYFEEMNNLLHYRYNVDADCFYLCNCSIDRFSINSVLPIKYLEHKNEEIEAQCIQYVHRVYCKNTYLDMTDFLIETLTGYNEIQIF</sequence>
<protein>
    <submittedName>
        <fullName evidence="1">Peptide maturation system protein</fullName>
    </submittedName>
</protein>
<accession>A0A173W218</accession>
<dbReference type="PaxDb" id="166486-ERS852572_03865"/>